<dbReference type="InterPro" id="IPR001752">
    <property type="entry name" value="Kinesin_motor_dom"/>
</dbReference>
<proteinExistence type="inferred from homology"/>
<dbReference type="Proteomes" id="UP000836841">
    <property type="component" value="Chromosome 1"/>
</dbReference>
<evidence type="ECO:0000256" key="12">
    <source>
        <dbReference type="SAM" id="Coils"/>
    </source>
</evidence>
<dbReference type="PRINTS" id="PR00380">
    <property type="entry name" value="KINESINHEAVY"/>
</dbReference>
<organism evidence="15 16">
    <name type="scientific">Thlaspi arvense</name>
    <name type="common">Field penny-cress</name>
    <dbReference type="NCBI Taxonomy" id="13288"/>
    <lineage>
        <taxon>Eukaryota</taxon>
        <taxon>Viridiplantae</taxon>
        <taxon>Streptophyta</taxon>
        <taxon>Embryophyta</taxon>
        <taxon>Tracheophyta</taxon>
        <taxon>Spermatophyta</taxon>
        <taxon>Magnoliopsida</taxon>
        <taxon>eudicotyledons</taxon>
        <taxon>Gunneridae</taxon>
        <taxon>Pentapetalae</taxon>
        <taxon>rosids</taxon>
        <taxon>malvids</taxon>
        <taxon>Brassicales</taxon>
        <taxon>Brassicaceae</taxon>
        <taxon>Thlaspideae</taxon>
        <taxon>Thlaspi</taxon>
    </lineage>
</organism>
<evidence type="ECO:0000256" key="1">
    <source>
        <dbReference type="ARBA" id="ARBA00010592"/>
    </source>
</evidence>
<feature type="region of interest" description="Disordered" evidence="13">
    <location>
        <begin position="38"/>
        <end position="60"/>
    </location>
</feature>
<dbReference type="PROSITE" id="PS00411">
    <property type="entry name" value="KINESIN_MOTOR_1"/>
    <property type="match status" value="1"/>
</dbReference>
<feature type="domain" description="Kinesin motor" evidence="14">
    <location>
        <begin position="144"/>
        <end position="474"/>
    </location>
</feature>
<dbReference type="SUPFAM" id="SSF52540">
    <property type="entry name" value="P-loop containing nucleoside triphosphate hydrolases"/>
    <property type="match status" value="1"/>
</dbReference>
<dbReference type="GO" id="GO:0008017">
    <property type="term" value="F:microtubule binding"/>
    <property type="evidence" value="ECO:0007669"/>
    <property type="project" value="InterPro"/>
</dbReference>
<evidence type="ECO:0000256" key="7">
    <source>
        <dbReference type="ARBA" id="ARBA00023175"/>
    </source>
</evidence>
<evidence type="ECO:0000256" key="4">
    <source>
        <dbReference type="ARBA" id="ARBA00022840"/>
    </source>
</evidence>
<dbReference type="PROSITE" id="PS50067">
    <property type="entry name" value="KINESIN_MOTOR_2"/>
    <property type="match status" value="1"/>
</dbReference>
<evidence type="ECO:0000256" key="3">
    <source>
        <dbReference type="ARBA" id="ARBA00022741"/>
    </source>
</evidence>
<dbReference type="InterPro" id="IPR027417">
    <property type="entry name" value="P-loop_NTPase"/>
</dbReference>
<evidence type="ECO:0000256" key="11">
    <source>
        <dbReference type="RuleBase" id="RU000394"/>
    </source>
</evidence>
<evidence type="ECO:0000256" key="13">
    <source>
        <dbReference type="SAM" id="MobiDB-lite"/>
    </source>
</evidence>
<dbReference type="InterPro" id="IPR027640">
    <property type="entry name" value="Kinesin-like_fam"/>
</dbReference>
<dbReference type="Pfam" id="PF03868">
    <property type="entry name" value="Ribosomal_L6e_N"/>
    <property type="match status" value="1"/>
</dbReference>
<gene>
    <name evidence="15" type="ORF">TAV2_LOCUS3469</name>
</gene>
<keyword evidence="3 10" id="KW-0547">Nucleotide-binding</keyword>
<dbReference type="PANTHER" id="PTHR47968:SF13">
    <property type="entry name" value="KINESIN-LIKE PROTEIN KIF19 ISOFORM X1"/>
    <property type="match status" value="1"/>
</dbReference>
<dbReference type="SUPFAM" id="SSF50104">
    <property type="entry name" value="Translation proteins SH3-like domain"/>
    <property type="match status" value="1"/>
</dbReference>
<dbReference type="FunFam" id="3.40.850.10:FF:000054">
    <property type="entry name" value="Kinesin-like protein"/>
    <property type="match status" value="1"/>
</dbReference>
<evidence type="ECO:0000256" key="2">
    <source>
        <dbReference type="ARBA" id="ARBA00022701"/>
    </source>
</evidence>
<evidence type="ECO:0000313" key="15">
    <source>
        <dbReference type="EMBL" id="CAH2036981.1"/>
    </source>
</evidence>
<feature type="compositionally biased region" description="Polar residues" evidence="13">
    <location>
        <begin position="1"/>
        <end position="19"/>
    </location>
</feature>
<feature type="region of interest" description="Disordered" evidence="13">
    <location>
        <begin position="717"/>
        <end position="739"/>
    </location>
</feature>
<dbReference type="Pfam" id="PF01159">
    <property type="entry name" value="Ribosomal_L6e"/>
    <property type="match status" value="1"/>
</dbReference>
<dbReference type="FunFam" id="2.30.30.30:FF:000014">
    <property type="entry name" value="60S ribosomal protein L6"/>
    <property type="match status" value="1"/>
</dbReference>
<dbReference type="InterPro" id="IPR000915">
    <property type="entry name" value="60S_ribosomal_eL6"/>
</dbReference>
<evidence type="ECO:0000259" key="14">
    <source>
        <dbReference type="PROSITE" id="PS50067"/>
    </source>
</evidence>
<reference evidence="15 16" key="1">
    <citation type="submission" date="2022-03" db="EMBL/GenBank/DDBJ databases">
        <authorList>
            <person name="Nunn A."/>
            <person name="Chopra R."/>
            <person name="Nunn A."/>
            <person name="Contreras Garrido A."/>
        </authorList>
    </citation>
    <scope>NUCLEOTIDE SEQUENCE [LARGE SCALE GENOMIC DNA]</scope>
</reference>
<dbReference type="GO" id="GO:0005840">
    <property type="term" value="C:ribosome"/>
    <property type="evidence" value="ECO:0007669"/>
    <property type="project" value="UniProtKB-KW"/>
</dbReference>
<evidence type="ECO:0000256" key="6">
    <source>
        <dbReference type="ARBA" id="ARBA00023054"/>
    </source>
</evidence>
<dbReference type="AlphaFoldDB" id="A0AAU9RA84"/>
<evidence type="ECO:0000256" key="10">
    <source>
        <dbReference type="PROSITE-ProRule" id="PRU00283"/>
    </source>
</evidence>
<feature type="compositionally biased region" description="Basic and acidic residues" evidence="13">
    <location>
        <begin position="604"/>
        <end position="639"/>
    </location>
</feature>
<evidence type="ECO:0000313" key="16">
    <source>
        <dbReference type="Proteomes" id="UP000836841"/>
    </source>
</evidence>
<comment type="similarity">
    <text evidence="9">Belongs to the TRAFAC class myosin-kinesin ATPase superfamily. Kinesin family. KIN-8 subfamily.</text>
</comment>
<dbReference type="InterPro" id="IPR041997">
    <property type="entry name" value="Ribosomal_eL6_KOW"/>
</dbReference>
<dbReference type="Gene3D" id="2.30.30.30">
    <property type="match status" value="1"/>
</dbReference>
<dbReference type="SMART" id="SM00129">
    <property type="entry name" value="KISc"/>
    <property type="match status" value="1"/>
</dbReference>
<keyword evidence="4 10" id="KW-0067">ATP-binding</keyword>
<keyword evidence="2 11" id="KW-0493">Microtubule</keyword>
<keyword evidence="8" id="KW-0687">Ribonucleoprotein</keyword>
<dbReference type="PANTHER" id="PTHR47968">
    <property type="entry name" value="CENTROMERE PROTEIN E"/>
    <property type="match status" value="1"/>
</dbReference>
<dbReference type="CDD" id="cd13156">
    <property type="entry name" value="KOW_RPL6"/>
    <property type="match status" value="1"/>
</dbReference>
<dbReference type="GO" id="GO:0006412">
    <property type="term" value="P:translation"/>
    <property type="evidence" value="ECO:0007669"/>
    <property type="project" value="InterPro"/>
</dbReference>
<dbReference type="GO" id="GO:0005524">
    <property type="term" value="F:ATP binding"/>
    <property type="evidence" value="ECO:0007669"/>
    <property type="project" value="UniProtKB-UniRule"/>
</dbReference>
<feature type="compositionally biased region" description="Polar residues" evidence="13">
    <location>
        <begin position="39"/>
        <end position="52"/>
    </location>
</feature>
<evidence type="ECO:0000256" key="5">
    <source>
        <dbReference type="ARBA" id="ARBA00022980"/>
    </source>
</evidence>
<dbReference type="GO" id="GO:0003777">
    <property type="term" value="F:microtubule motor activity"/>
    <property type="evidence" value="ECO:0007669"/>
    <property type="project" value="InterPro"/>
</dbReference>
<name>A0AAU9RA84_THLAR</name>
<dbReference type="InterPro" id="IPR036961">
    <property type="entry name" value="Kinesin_motor_dom_sf"/>
</dbReference>
<feature type="coiled-coil region" evidence="12">
    <location>
        <begin position="500"/>
        <end position="527"/>
    </location>
</feature>
<feature type="region of interest" description="Disordered" evidence="13">
    <location>
        <begin position="897"/>
        <end position="918"/>
    </location>
</feature>
<dbReference type="GO" id="GO:0007018">
    <property type="term" value="P:microtubule-based movement"/>
    <property type="evidence" value="ECO:0007669"/>
    <property type="project" value="InterPro"/>
</dbReference>
<feature type="region of interest" description="Disordered" evidence="13">
    <location>
        <begin position="1"/>
        <end position="26"/>
    </location>
</feature>
<feature type="region of interest" description="Disordered" evidence="13">
    <location>
        <begin position="604"/>
        <end position="665"/>
    </location>
</feature>
<dbReference type="InterPro" id="IPR008991">
    <property type="entry name" value="Translation_prot_SH3-like_sf"/>
</dbReference>
<dbReference type="InterPro" id="IPR019821">
    <property type="entry name" value="Kinesin_motor_CS"/>
</dbReference>
<keyword evidence="5" id="KW-0689">Ribosomal protein</keyword>
<keyword evidence="16" id="KW-1185">Reference proteome</keyword>
<dbReference type="InterPro" id="IPR005568">
    <property type="entry name" value="Ribosomal_uL6_N"/>
</dbReference>
<dbReference type="EMBL" id="OU466857">
    <property type="protein sequence ID" value="CAH2036981.1"/>
    <property type="molecule type" value="Genomic_DNA"/>
</dbReference>
<feature type="binding site" evidence="10">
    <location>
        <begin position="236"/>
        <end position="243"/>
    </location>
    <ligand>
        <name>ATP</name>
        <dbReference type="ChEBI" id="CHEBI:30616"/>
    </ligand>
</feature>
<dbReference type="InterPro" id="IPR014722">
    <property type="entry name" value="Rib_uL2_dom2"/>
</dbReference>
<sequence>MPEQNGQGSSNLNLPSRNPHQGLKEKMKALTLLYEQQKRASFSLRNPNQSPKPQDPRFKTHELLDSCKKGERFHRQDGKGSNFADEETKENNVADADRIFGINSVPVKPSGSSSTVIRKLSMGNGARNVTEAEKCESLDACGSRILVFVRLRPMGKKERENGSRCCVKVLNKRDVYLTEFTNDNDYLRLKRLRVRHFTFDSSFPETTTQREVYSTTTGDLVEAVLEGRNGSVFCYGATGAGKTYTMLGTMENPGVMVLAIKDLFAKVRQRSLDGNHVVHLSYLEVYNETVRDLLSPGRPLILREDKQGIVAAGLTQYRAYSTDEVMALLQRGNQNRTTEPTRCNETSSRSHAILQVIVEYKTRDASMNIISRIGKLSLIDLAGSERALATDQRTLRSLEGANINRSLLALSSCINALVEGKKHIPYRNSKLTQLLKDSLGGSCNTVMIANISPSSHSFGETQNTLHWADRAKEIRVKGCEVNEEMVQVGEQEGPDQAKLLLELQEENRELRVQLAKQQQKLLTLQAETTAAANNNNISQTPPSISSLMTPPSALTAQQKKKPRHSLLSGTCFTPESSKKRKAEEAVKELQLTVKALKMEMERMKREHGLQMKKQKDELTKELCSKKSEKTPERSKETRRMVTRGSLRPKEKELKSPSHRFASPAATAKKRSFWDISVANSPSLDRRKTRSHVPVHQEAPSMLLQAHWNFNRGPLDKRRKEKMPAAKQRTPKVSRNPDLIRGVGKYSRSQMYHKRGLWAIKAKNGGVFPRHDAKSKVEAPVEKLAKFYPAEDVKKPLANRRKPKPTKLKASITPGTVLIILAGRFKGKRVVFLKQLPSGLLLVTGPFKINGVPLRRVNQAYVIGTSTKVDISGVNTEKFDDKYFGKVAEKKKTKTEGEFFEAEKEEKKEIPQEKKEDQKTVDSAVIKAIEAVPELKTYLGARFSLKQGMKPHELVF</sequence>
<dbReference type="Gene3D" id="3.40.850.10">
    <property type="entry name" value="Kinesin motor domain"/>
    <property type="match status" value="1"/>
</dbReference>
<dbReference type="GO" id="GO:1990904">
    <property type="term" value="C:ribonucleoprotein complex"/>
    <property type="evidence" value="ECO:0007669"/>
    <property type="project" value="UniProtKB-KW"/>
</dbReference>
<evidence type="ECO:0000256" key="9">
    <source>
        <dbReference type="ARBA" id="ARBA00060769"/>
    </source>
</evidence>
<comment type="similarity">
    <text evidence="1">Belongs to the eukaryotic ribosomal protein eL6 family.</text>
</comment>
<evidence type="ECO:0000256" key="8">
    <source>
        <dbReference type="ARBA" id="ARBA00023274"/>
    </source>
</evidence>
<keyword evidence="7 10" id="KW-0505">Motor protein</keyword>
<keyword evidence="6 12" id="KW-0175">Coiled coil</keyword>
<protein>
    <recommendedName>
        <fullName evidence="11">Kinesin-like protein</fullName>
    </recommendedName>
</protein>
<dbReference type="GO" id="GO:0003735">
    <property type="term" value="F:structural constituent of ribosome"/>
    <property type="evidence" value="ECO:0007669"/>
    <property type="project" value="InterPro"/>
</dbReference>
<dbReference type="Pfam" id="PF00225">
    <property type="entry name" value="Kinesin"/>
    <property type="match status" value="1"/>
</dbReference>
<dbReference type="GO" id="GO:0005874">
    <property type="term" value="C:microtubule"/>
    <property type="evidence" value="ECO:0007669"/>
    <property type="project" value="UniProtKB-KW"/>
</dbReference>
<accession>A0AAU9RA84</accession>